<reference evidence="2 3" key="1">
    <citation type="journal article" date="2004" name="Syst. Appl. Microbiol.">
        <title>Cryptoendolithic actinomycetes from antarctic sandstone rock samples: Micromonospora endolithica sp. nov. and two isolates related to Micromonospora coerulea Jensen 1932.</title>
        <authorList>
            <person name="Hirsch P."/>
            <person name="Mevs U."/>
            <person name="Kroppenstedt R.M."/>
            <person name="Schumann P."/>
            <person name="Stackebrandt E."/>
        </authorList>
    </citation>
    <scope>NUCLEOTIDE SEQUENCE [LARGE SCALE GENOMIC DNA]</scope>
    <source>
        <strain evidence="2 3">JCM 12677</strain>
    </source>
</reference>
<keyword evidence="3" id="KW-1185">Reference proteome</keyword>
<evidence type="ECO:0000313" key="2">
    <source>
        <dbReference type="EMBL" id="RKN47880.1"/>
    </source>
</evidence>
<evidence type="ECO:0000259" key="1">
    <source>
        <dbReference type="Pfam" id="PF07883"/>
    </source>
</evidence>
<dbReference type="OrthoDB" id="287918at2"/>
<dbReference type="InterPro" id="IPR014710">
    <property type="entry name" value="RmlC-like_jellyroll"/>
</dbReference>
<dbReference type="InterPro" id="IPR013096">
    <property type="entry name" value="Cupin_2"/>
</dbReference>
<comment type="caution">
    <text evidence="2">The sequence shown here is derived from an EMBL/GenBank/DDBJ whole genome shotgun (WGS) entry which is preliminary data.</text>
</comment>
<dbReference type="Pfam" id="PF07883">
    <property type="entry name" value="Cupin_2"/>
    <property type="match status" value="1"/>
</dbReference>
<dbReference type="SUPFAM" id="SSF51182">
    <property type="entry name" value="RmlC-like cupins"/>
    <property type="match status" value="1"/>
</dbReference>
<protein>
    <submittedName>
        <fullName evidence="2">Cupin domain-containing protein</fullName>
    </submittedName>
</protein>
<dbReference type="CDD" id="cd20295">
    <property type="entry name" value="cupin_Pac13-like"/>
    <property type="match status" value="1"/>
</dbReference>
<feature type="domain" description="Cupin type-2" evidence="1">
    <location>
        <begin position="44"/>
        <end position="92"/>
    </location>
</feature>
<proteinExistence type="predicted"/>
<sequence>MSDRHAVVQLDELPPKRCSCGTTRRAFVTESGGQASIHLLQVGDAVTHHHKVATEYYVVLEGEGEIELDGVRHPARPMSAFLIRPGCRHRAIGDLKVLLVSLPAADDTDEYFDA</sequence>
<dbReference type="EMBL" id="RBAK01000004">
    <property type="protein sequence ID" value="RKN47880.1"/>
    <property type="molecule type" value="Genomic_DNA"/>
</dbReference>
<name>A0A3A9ZHZ3_9ACTN</name>
<dbReference type="Gene3D" id="2.60.120.10">
    <property type="entry name" value="Jelly Rolls"/>
    <property type="match status" value="1"/>
</dbReference>
<dbReference type="RefSeq" id="WP_120728841.1">
    <property type="nucleotide sequence ID" value="NZ_RBAK01000004.1"/>
</dbReference>
<accession>A0A3A9ZHZ3</accession>
<dbReference type="AlphaFoldDB" id="A0A3A9ZHZ3"/>
<dbReference type="Proteomes" id="UP000281726">
    <property type="component" value="Unassembled WGS sequence"/>
</dbReference>
<organism evidence="2 3">
    <name type="scientific">Micromonospora endolithica</name>
    <dbReference type="NCBI Taxonomy" id="230091"/>
    <lineage>
        <taxon>Bacteria</taxon>
        <taxon>Bacillati</taxon>
        <taxon>Actinomycetota</taxon>
        <taxon>Actinomycetes</taxon>
        <taxon>Micromonosporales</taxon>
        <taxon>Micromonosporaceae</taxon>
        <taxon>Micromonospora</taxon>
    </lineage>
</organism>
<gene>
    <name evidence="2" type="ORF">D7223_14215</name>
</gene>
<evidence type="ECO:0000313" key="3">
    <source>
        <dbReference type="Proteomes" id="UP000281726"/>
    </source>
</evidence>
<dbReference type="InterPro" id="IPR011051">
    <property type="entry name" value="RmlC_Cupin_sf"/>
</dbReference>